<dbReference type="AlphaFoldDB" id="X6N335"/>
<sequence length="157" mass="18664">MSKIISQYKFYIVMENSNCKDYITEKLGSAIISSTVPVVFSVNGTTPNYDRYMPKHSYINAFDFPSSRHLADFLLKVSQNETLYNSYLWYKFEALKSTERKEQIWNEEILPRYLHKETHLHWCRAANSVFNFLFHNKNKTLHADKSCQRKNIMSEFI</sequence>
<keyword evidence="3 5" id="KW-0328">Glycosyltransferase</keyword>
<dbReference type="GO" id="GO:0046920">
    <property type="term" value="F:alpha-(1-&gt;3)-fucosyltransferase activity"/>
    <property type="evidence" value="ECO:0007669"/>
    <property type="project" value="TreeGrafter"/>
</dbReference>
<keyword evidence="5" id="KW-0812">Transmembrane</keyword>
<dbReference type="InterPro" id="IPR055270">
    <property type="entry name" value="Glyco_tran_10_C"/>
</dbReference>
<dbReference type="Gene3D" id="3.40.50.11660">
    <property type="entry name" value="Glycosyl transferase family 10, C-terminal domain"/>
    <property type="match status" value="1"/>
</dbReference>
<keyword evidence="4 5" id="KW-0808">Transferase</keyword>
<dbReference type="PANTHER" id="PTHR11929:SF145">
    <property type="entry name" value="ALPHA-(1,3)-FUCOSYLTRANSFERASE FUT-1"/>
    <property type="match status" value="1"/>
</dbReference>
<keyword evidence="8" id="KW-1185">Reference proteome</keyword>
<dbReference type="GO" id="GO:0032580">
    <property type="term" value="C:Golgi cisterna membrane"/>
    <property type="evidence" value="ECO:0007669"/>
    <property type="project" value="UniProtKB-SubCell"/>
</dbReference>
<comment type="pathway">
    <text evidence="1">Protein modification; protein glycosylation.</text>
</comment>
<dbReference type="UniPathway" id="UPA00378"/>
<evidence type="ECO:0000256" key="4">
    <source>
        <dbReference type="ARBA" id="ARBA00022679"/>
    </source>
</evidence>
<proteinExistence type="inferred from homology"/>
<evidence type="ECO:0000256" key="5">
    <source>
        <dbReference type="RuleBase" id="RU003832"/>
    </source>
</evidence>
<comment type="caution">
    <text evidence="7">The sequence shown here is derived from an EMBL/GenBank/DDBJ whole genome shotgun (WGS) entry which is preliminary data.</text>
</comment>
<dbReference type="Pfam" id="PF00852">
    <property type="entry name" value="Glyco_transf_10"/>
    <property type="match status" value="1"/>
</dbReference>
<name>X6N335_RETFI</name>
<dbReference type="Proteomes" id="UP000023152">
    <property type="component" value="Unassembled WGS sequence"/>
</dbReference>
<accession>X6N335</accession>
<reference evidence="7 8" key="1">
    <citation type="journal article" date="2013" name="Curr. Biol.">
        <title>The Genome of the Foraminiferan Reticulomyxa filosa.</title>
        <authorList>
            <person name="Glockner G."/>
            <person name="Hulsmann N."/>
            <person name="Schleicher M."/>
            <person name="Noegel A.A."/>
            <person name="Eichinger L."/>
            <person name="Gallinger C."/>
            <person name="Pawlowski J."/>
            <person name="Sierra R."/>
            <person name="Euteneuer U."/>
            <person name="Pillet L."/>
            <person name="Moustafa A."/>
            <person name="Platzer M."/>
            <person name="Groth M."/>
            <person name="Szafranski K."/>
            <person name="Schliwa M."/>
        </authorList>
    </citation>
    <scope>NUCLEOTIDE SEQUENCE [LARGE SCALE GENOMIC DNA]</scope>
</reference>
<evidence type="ECO:0000259" key="6">
    <source>
        <dbReference type="Pfam" id="PF00852"/>
    </source>
</evidence>
<keyword evidence="5" id="KW-0333">Golgi apparatus</keyword>
<comment type="subcellular location">
    <subcellularLocation>
        <location evidence="5">Golgi apparatus</location>
        <location evidence="5">Golgi stack membrane</location>
        <topology evidence="5">Single-pass type II membrane protein</topology>
    </subcellularLocation>
</comment>
<gene>
    <name evidence="7" type="ORF">RFI_17060</name>
</gene>
<dbReference type="PANTHER" id="PTHR11929">
    <property type="entry name" value="ALPHA- 1,3 -FUCOSYLTRANSFERASE"/>
    <property type="match status" value="1"/>
</dbReference>
<dbReference type="EMBL" id="ASPP01012869">
    <property type="protein sequence ID" value="ETO20159.1"/>
    <property type="molecule type" value="Genomic_DNA"/>
</dbReference>
<dbReference type="InterPro" id="IPR001503">
    <property type="entry name" value="Glyco_trans_10"/>
</dbReference>
<keyword evidence="5" id="KW-0472">Membrane</keyword>
<evidence type="ECO:0000313" key="7">
    <source>
        <dbReference type="EMBL" id="ETO20159.1"/>
    </source>
</evidence>
<evidence type="ECO:0000313" key="8">
    <source>
        <dbReference type="Proteomes" id="UP000023152"/>
    </source>
</evidence>
<feature type="domain" description="Fucosyltransferase C-terminal" evidence="6">
    <location>
        <begin position="2"/>
        <end position="125"/>
    </location>
</feature>
<evidence type="ECO:0000256" key="1">
    <source>
        <dbReference type="ARBA" id="ARBA00004922"/>
    </source>
</evidence>
<evidence type="ECO:0000256" key="2">
    <source>
        <dbReference type="ARBA" id="ARBA00008919"/>
    </source>
</evidence>
<protein>
    <recommendedName>
        <fullName evidence="5">Fucosyltransferase</fullName>
        <ecNumber evidence="5">2.4.1.-</ecNumber>
    </recommendedName>
</protein>
<comment type="similarity">
    <text evidence="2 5">Belongs to the glycosyltransferase 10 family.</text>
</comment>
<evidence type="ECO:0000256" key="3">
    <source>
        <dbReference type="ARBA" id="ARBA00022676"/>
    </source>
</evidence>
<dbReference type="EC" id="2.4.1.-" evidence="5"/>
<dbReference type="SUPFAM" id="SSF53756">
    <property type="entry name" value="UDP-Glycosyltransferase/glycogen phosphorylase"/>
    <property type="match status" value="1"/>
</dbReference>
<dbReference type="OrthoDB" id="427096at2759"/>
<organism evidence="7 8">
    <name type="scientific">Reticulomyxa filosa</name>
    <dbReference type="NCBI Taxonomy" id="46433"/>
    <lineage>
        <taxon>Eukaryota</taxon>
        <taxon>Sar</taxon>
        <taxon>Rhizaria</taxon>
        <taxon>Retaria</taxon>
        <taxon>Foraminifera</taxon>
        <taxon>Monothalamids</taxon>
        <taxon>Reticulomyxidae</taxon>
        <taxon>Reticulomyxa</taxon>
    </lineage>
</organism>
<dbReference type="InterPro" id="IPR038577">
    <property type="entry name" value="GT10-like_C_sf"/>
</dbReference>